<dbReference type="Proteomes" id="UP000237105">
    <property type="component" value="Unassembled WGS sequence"/>
</dbReference>
<proteinExistence type="predicted"/>
<dbReference type="Gene3D" id="3.40.50.720">
    <property type="entry name" value="NAD(P)-binding Rossmann-like Domain"/>
    <property type="match status" value="1"/>
</dbReference>
<sequence length="115" mass="12866">MSLSMRHGLLLLPIVWRLSQSQTFAEKAALEFAKENQIDLVTLLPVYVICPVLPPILSRSVQLVLNQINGKSVDTNPSILHWCCHNHSVQKGSSDFSSSHFPFNCRISNVSQYSS</sequence>
<organism evidence="2 3">
    <name type="scientific">Parasponia andersonii</name>
    <name type="common">Sponia andersonii</name>
    <dbReference type="NCBI Taxonomy" id="3476"/>
    <lineage>
        <taxon>Eukaryota</taxon>
        <taxon>Viridiplantae</taxon>
        <taxon>Streptophyta</taxon>
        <taxon>Embryophyta</taxon>
        <taxon>Tracheophyta</taxon>
        <taxon>Spermatophyta</taxon>
        <taxon>Magnoliopsida</taxon>
        <taxon>eudicotyledons</taxon>
        <taxon>Gunneridae</taxon>
        <taxon>Pentapetalae</taxon>
        <taxon>rosids</taxon>
        <taxon>fabids</taxon>
        <taxon>Rosales</taxon>
        <taxon>Cannabaceae</taxon>
        <taxon>Parasponia</taxon>
    </lineage>
</organism>
<comment type="caution">
    <text evidence="2">The sequence shown here is derived from an EMBL/GenBank/DDBJ whole genome shotgun (WGS) entry which is preliminary data.</text>
</comment>
<protein>
    <submittedName>
        <fullName evidence="2">Uncharacterized protein</fullName>
    </submittedName>
</protein>
<accession>A0A2P5DLZ4</accession>
<evidence type="ECO:0000313" key="2">
    <source>
        <dbReference type="EMBL" id="PON74298.1"/>
    </source>
</evidence>
<evidence type="ECO:0000313" key="3">
    <source>
        <dbReference type="Proteomes" id="UP000237105"/>
    </source>
</evidence>
<dbReference type="STRING" id="3476.A0A2P5DLZ4"/>
<keyword evidence="3" id="KW-1185">Reference proteome</keyword>
<feature type="signal peptide" evidence="1">
    <location>
        <begin position="1"/>
        <end position="21"/>
    </location>
</feature>
<reference evidence="3" key="1">
    <citation type="submission" date="2016-06" db="EMBL/GenBank/DDBJ databases">
        <title>Parallel loss of symbiosis genes in relatives of nitrogen-fixing non-legume Parasponia.</title>
        <authorList>
            <person name="Van Velzen R."/>
            <person name="Holmer R."/>
            <person name="Bu F."/>
            <person name="Rutten L."/>
            <person name="Van Zeijl A."/>
            <person name="Liu W."/>
            <person name="Santuari L."/>
            <person name="Cao Q."/>
            <person name="Sharma T."/>
            <person name="Shen D."/>
            <person name="Roswanjaya Y."/>
            <person name="Wardhani T."/>
            <person name="Kalhor M.S."/>
            <person name="Jansen J."/>
            <person name="Van den Hoogen J."/>
            <person name="Gungor B."/>
            <person name="Hartog M."/>
            <person name="Hontelez J."/>
            <person name="Verver J."/>
            <person name="Yang W.-C."/>
            <person name="Schijlen E."/>
            <person name="Repin R."/>
            <person name="Schilthuizen M."/>
            <person name="Schranz E."/>
            <person name="Heidstra R."/>
            <person name="Miyata K."/>
            <person name="Fedorova E."/>
            <person name="Kohlen W."/>
            <person name="Bisseling T."/>
            <person name="Smit S."/>
            <person name="Geurts R."/>
        </authorList>
    </citation>
    <scope>NUCLEOTIDE SEQUENCE [LARGE SCALE GENOMIC DNA]</scope>
    <source>
        <strain evidence="3">cv. WU1-14</strain>
    </source>
</reference>
<feature type="chain" id="PRO_5015116171" evidence="1">
    <location>
        <begin position="22"/>
        <end position="115"/>
    </location>
</feature>
<name>A0A2P5DLZ4_PARAD</name>
<dbReference type="AlphaFoldDB" id="A0A2P5DLZ4"/>
<dbReference type="EMBL" id="JXTB01000029">
    <property type="protein sequence ID" value="PON74298.1"/>
    <property type="molecule type" value="Genomic_DNA"/>
</dbReference>
<gene>
    <name evidence="2" type="ORF">PanWU01x14_051300</name>
</gene>
<keyword evidence="1" id="KW-0732">Signal</keyword>
<evidence type="ECO:0000256" key="1">
    <source>
        <dbReference type="SAM" id="SignalP"/>
    </source>
</evidence>